<dbReference type="Proteomes" id="UP000694556">
    <property type="component" value="Chromosome 16"/>
</dbReference>
<dbReference type="EC" id="3.1.1.4" evidence="3"/>
<dbReference type="PROSITE" id="PS00118">
    <property type="entry name" value="PA2_HIS"/>
    <property type="match status" value="1"/>
</dbReference>
<reference evidence="13" key="1">
    <citation type="submission" date="2018-09" db="EMBL/GenBank/DDBJ databases">
        <title>Common duck and Muscovy duck high density SNP chip.</title>
        <authorList>
            <person name="Vignal A."/>
            <person name="Thebault N."/>
            <person name="Warren W.C."/>
        </authorList>
    </citation>
    <scope>NUCLEOTIDE SEQUENCE [LARGE SCALE GENOMIC DNA]</scope>
</reference>
<dbReference type="PANTHER" id="PTHR12253">
    <property type="entry name" value="RH14732P"/>
    <property type="match status" value="1"/>
</dbReference>
<evidence type="ECO:0000259" key="12">
    <source>
        <dbReference type="Pfam" id="PF05826"/>
    </source>
</evidence>
<feature type="compositionally biased region" description="Basic residues" evidence="10">
    <location>
        <begin position="272"/>
        <end position="282"/>
    </location>
</feature>
<dbReference type="GO" id="GO:0005576">
    <property type="term" value="C:extracellular region"/>
    <property type="evidence" value="ECO:0007669"/>
    <property type="project" value="UniProtKB-SubCell"/>
</dbReference>
<dbReference type="GO" id="GO:0006644">
    <property type="term" value="P:phospholipid metabolic process"/>
    <property type="evidence" value="ECO:0007669"/>
    <property type="project" value="InterPro"/>
</dbReference>
<keyword evidence="6" id="KW-0378">Hydrolase</keyword>
<evidence type="ECO:0000313" key="13">
    <source>
        <dbReference type="Ensembl" id="ENSCMMP00000019936.1"/>
    </source>
</evidence>
<evidence type="ECO:0000256" key="5">
    <source>
        <dbReference type="ARBA" id="ARBA00022723"/>
    </source>
</evidence>
<evidence type="ECO:0000256" key="9">
    <source>
        <dbReference type="ARBA" id="ARBA00023157"/>
    </source>
</evidence>
<feature type="domain" description="Phospholipase A2-like central" evidence="12">
    <location>
        <begin position="130"/>
        <end position="224"/>
    </location>
</feature>
<reference evidence="13" key="2">
    <citation type="submission" date="2025-08" db="UniProtKB">
        <authorList>
            <consortium name="Ensembl"/>
        </authorList>
    </citation>
    <scope>IDENTIFICATION</scope>
</reference>
<feature type="region of interest" description="Disordered" evidence="10">
    <location>
        <begin position="257"/>
        <end position="373"/>
    </location>
</feature>
<keyword evidence="9" id="KW-1015">Disulfide bond</keyword>
<feature type="chain" id="PRO_5034197091" description="phospholipase A2" evidence="11">
    <location>
        <begin position="19"/>
        <end position="552"/>
    </location>
</feature>
<organism evidence="13 14">
    <name type="scientific">Cairina moschata</name>
    <name type="common">Muscovy duck</name>
    <dbReference type="NCBI Taxonomy" id="8855"/>
    <lineage>
        <taxon>Eukaryota</taxon>
        <taxon>Metazoa</taxon>
        <taxon>Chordata</taxon>
        <taxon>Craniata</taxon>
        <taxon>Vertebrata</taxon>
        <taxon>Euteleostomi</taxon>
        <taxon>Archelosauria</taxon>
        <taxon>Archosauria</taxon>
        <taxon>Dinosauria</taxon>
        <taxon>Saurischia</taxon>
        <taxon>Theropoda</taxon>
        <taxon>Coelurosauria</taxon>
        <taxon>Aves</taxon>
        <taxon>Neognathae</taxon>
        <taxon>Galloanserae</taxon>
        <taxon>Anseriformes</taxon>
        <taxon>Anatidae</taxon>
        <taxon>Anatinae</taxon>
        <taxon>Cairina</taxon>
    </lineage>
</organism>
<reference evidence="13" key="3">
    <citation type="submission" date="2025-09" db="UniProtKB">
        <authorList>
            <consortium name="Ensembl"/>
        </authorList>
    </citation>
    <scope>IDENTIFICATION</scope>
</reference>
<dbReference type="InterPro" id="IPR036444">
    <property type="entry name" value="PLipase_A2_dom_sf"/>
</dbReference>
<name>A0A8C3CJK9_CAIMO</name>
<evidence type="ECO:0000256" key="11">
    <source>
        <dbReference type="SAM" id="SignalP"/>
    </source>
</evidence>
<comment type="subcellular location">
    <subcellularLocation>
        <location evidence="2">Secreted</location>
    </subcellularLocation>
</comment>
<feature type="signal peptide" evidence="11">
    <location>
        <begin position="1"/>
        <end position="18"/>
    </location>
</feature>
<sequence>MWARAALACAAVLASARAWPGGAVCAQRVAAAPGTGAGGARYVAFLSLGPGPPTLVESSWAGRGRLLACWARRDPRLVRAFRAACARRPPGAPGAALRRELAALWRRRAACTDPEPRGERRRRRRRGWTVPGTLWCGAGDSAGNATELGVFRGPDRCCREHDQCEAQITALQFNYGIRNYRLHTVSHCDCDARFRRCLLALNDTISNIIGVTFFNLLEVPCFVLEDSEECVQWHWWGGCERYGVVPLARMVQQKQYGHGLPADGSDSDRGRKPSGARRKRPRQGLGRGPGLRRARRPVTAQQLQDTGASSPASARDEAEPTAGHAAPWGELEPGLPTVVATSGQELTGGQQGPGASPQPTLKARPEDSSITSSLVTEPCEAVPAPPGDGHRQHSPGKMCRCYKRLDKCEHQIAPHEMKYQLHNTDNRTLFHCNCTRRLARSLRRVKGFHEVQAAVLADHVAAACFVLEPLANCSLGKEPQHNSCTSATRAVLVAPARHLSNILKHWGAPRITSKKLKHQDWKTQGSGSTLYKQCRHLALEQKLCAQHRAAPP</sequence>
<dbReference type="GO" id="GO:0050482">
    <property type="term" value="P:arachidonate secretion"/>
    <property type="evidence" value="ECO:0007669"/>
    <property type="project" value="InterPro"/>
</dbReference>
<dbReference type="FunFam" id="1.20.90.10:FF:000002">
    <property type="entry name" value="Phospholipase A2 group III"/>
    <property type="match status" value="1"/>
</dbReference>
<keyword evidence="11" id="KW-0732">Signal</keyword>
<dbReference type="AlphaFoldDB" id="A0A8C3CJK9"/>
<evidence type="ECO:0000256" key="7">
    <source>
        <dbReference type="ARBA" id="ARBA00022837"/>
    </source>
</evidence>
<evidence type="ECO:0000256" key="3">
    <source>
        <dbReference type="ARBA" id="ARBA00013278"/>
    </source>
</evidence>
<accession>A0A8C3CJK9</accession>
<feature type="domain" description="Phospholipase A2-like central" evidence="12">
    <location>
        <begin position="398"/>
        <end position="448"/>
    </location>
</feature>
<dbReference type="SUPFAM" id="SSF48619">
    <property type="entry name" value="Phospholipase A2, PLA2"/>
    <property type="match status" value="2"/>
</dbReference>
<evidence type="ECO:0000256" key="4">
    <source>
        <dbReference type="ARBA" id="ARBA00022525"/>
    </source>
</evidence>
<protein>
    <recommendedName>
        <fullName evidence="3">phospholipase A2</fullName>
        <ecNumber evidence="3">3.1.1.4</ecNumber>
    </recommendedName>
</protein>
<keyword evidence="8" id="KW-0443">Lipid metabolism</keyword>
<evidence type="ECO:0000256" key="2">
    <source>
        <dbReference type="ARBA" id="ARBA00004613"/>
    </source>
</evidence>
<dbReference type="Pfam" id="PF05826">
    <property type="entry name" value="Phospholip_A2_2"/>
    <property type="match status" value="2"/>
</dbReference>
<dbReference type="GO" id="GO:0004623">
    <property type="term" value="F:phospholipase A2 activity"/>
    <property type="evidence" value="ECO:0007669"/>
    <property type="project" value="UniProtKB-EC"/>
</dbReference>
<keyword evidence="7" id="KW-0106">Calcium</keyword>
<dbReference type="InterPro" id="IPR033113">
    <property type="entry name" value="PLA2_histidine"/>
</dbReference>
<dbReference type="Ensembl" id="ENSCMMT00000021882.1">
    <property type="protein sequence ID" value="ENSCMMP00000019936.1"/>
    <property type="gene ID" value="ENSCMMG00000012558.1"/>
</dbReference>
<feature type="compositionally biased region" description="Polar residues" evidence="10">
    <location>
        <begin position="299"/>
        <end position="312"/>
    </location>
</feature>
<keyword evidence="5" id="KW-0479">Metal-binding</keyword>
<comment type="cofactor">
    <cofactor evidence="1">
        <name>Ca(2+)</name>
        <dbReference type="ChEBI" id="CHEBI:29108"/>
    </cofactor>
</comment>
<evidence type="ECO:0000256" key="10">
    <source>
        <dbReference type="SAM" id="MobiDB-lite"/>
    </source>
</evidence>
<keyword evidence="14" id="KW-1185">Reference proteome</keyword>
<evidence type="ECO:0000256" key="6">
    <source>
        <dbReference type="ARBA" id="ARBA00022801"/>
    </source>
</evidence>
<dbReference type="InterPro" id="IPR016090">
    <property type="entry name" value="PLA2-like_dom"/>
</dbReference>
<dbReference type="Gene3D" id="1.20.90.10">
    <property type="entry name" value="Phospholipase A2 domain"/>
    <property type="match status" value="2"/>
</dbReference>
<dbReference type="GO" id="GO:0046872">
    <property type="term" value="F:metal ion binding"/>
    <property type="evidence" value="ECO:0007669"/>
    <property type="project" value="UniProtKB-KW"/>
</dbReference>
<evidence type="ECO:0000313" key="14">
    <source>
        <dbReference type="Proteomes" id="UP000694556"/>
    </source>
</evidence>
<evidence type="ECO:0000256" key="8">
    <source>
        <dbReference type="ARBA" id="ARBA00023098"/>
    </source>
</evidence>
<keyword evidence="4" id="KW-0964">Secreted</keyword>
<proteinExistence type="predicted"/>
<dbReference type="CDD" id="cd04704">
    <property type="entry name" value="PLA2_bee_venom_like"/>
    <property type="match status" value="1"/>
</dbReference>
<evidence type="ECO:0000256" key="1">
    <source>
        <dbReference type="ARBA" id="ARBA00001913"/>
    </source>
</evidence>